<feature type="domain" description="Protein kinase" evidence="7">
    <location>
        <begin position="28"/>
        <end position="285"/>
    </location>
</feature>
<dbReference type="GO" id="GO:0004740">
    <property type="term" value="F:pyruvate dehydrogenase (acetyl-transferring) kinase activity"/>
    <property type="evidence" value="ECO:0007669"/>
    <property type="project" value="UniProtKB-EC"/>
</dbReference>
<evidence type="ECO:0000256" key="3">
    <source>
        <dbReference type="ARBA" id="ARBA00022679"/>
    </source>
</evidence>
<dbReference type="EC" id="2.7.11.2" evidence="8"/>
<evidence type="ECO:0000313" key="9">
    <source>
        <dbReference type="Proteomes" id="UP001567538"/>
    </source>
</evidence>
<comment type="caution">
    <text evidence="8">The sequence shown here is derived from an EMBL/GenBank/DDBJ whole genome shotgun (WGS) entry which is preliminary data.</text>
</comment>
<keyword evidence="6" id="KW-0067">ATP-binding</keyword>
<proteinExistence type="inferred from homology"/>
<dbReference type="SMART" id="SM00220">
    <property type="entry name" value="S_TKc"/>
    <property type="match status" value="1"/>
</dbReference>
<dbReference type="PROSITE" id="PS00108">
    <property type="entry name" value="PROTEIN_KINASE_ST"/>
    <property type="match status" value="1"/>
</dbReference>
<keyword evidence="9" id="KW-1185">Reference proteome</keyword>
<keyword evidence="3 8" id="KW-0808">Transferase</keyword>
<dbReference type="EMBL" id="JBEAFC010000002">
    <property type="protein sequence ID" value="KAL1568147.1"/>
    <property type="molecule type" value="Genomic_DNA"/>
</dbReference>
<sequence length="288" mass="33064">MADYGLPENPFDFENWDWLWEDEVKCDYMILKVISRGSFGVVYEARDMRTKEIVALKEELYGITRSTIMEVDILEALPRHPNIVEFKKPFAADGRLFVAMEYVESDLRKLREQMGTPFPLKLIKTLIFEILKGLAFLHENGVMHRDLKPANVLYGGEGRIKICDFGLAAYVGAPWGRGVGTRIYKAPETLFEWEGCAGEVDIWSVGCMMAQFVMDAPLFNGRSDEHQLQCIQRVLHGRTNPIRLIMSIFGETRLSESGLNLLERLLAYYPCDRISARDALDHPWFTEN</sequence>
<evidence type="ECO:0000256" key="2">
    <source>
        <dbReference type="ARBA" id="ARBA00022527"/>
    </source>
</evidence>
<dbReference type="InterPro" id="IPR008271">
    <property type="entry name" value="Ser/Thr_kinase_AS"/>
</dbReference>
<evidence type="ECO:0000256" key="1">
    <source>
        <dbReference type="ARBA" id="ARBA00006485"/>
    </source>
</evidence>
<dbReference type="PROSITE" id="PS50011">
    <property type="entry name" value="PROTEIN_KINASE_DOM"/>
    <property type="match status" value="1"/>
</dbReference>
<protein>
    <submittedName>
        <fullName evidence="8">[pyruvate dehydrogenase (Acetyl-transferring)] kinase</fullName>
        <ecNumber evidence="8">2.7.11.2</ecNumber>
    </submittedName>
</protein>
<organism evidence="8 9">
    <name type="scientific">Salvia divinorum</name>
    <name type="common">Maria pastora</name>
    <name type="synonym">Diviner's sage</name>
    <dbReference type="NCBI Taxonomy" id="28513"/>
    <lineage>
        <taxon>Eukaryota</taxon>
        <taxon>Viridiplantae</taxon>
        <taxon>Streptophyta</taxon>
        <taxon>Embryophyta</taxon>
        <taxon>Tracheophyta</taxon>
        <taxon>Spermatophyta</taxon>
        <taxon>Magnoliopsida</taxon>
        <taxon>eudicotyledons</taxon>
        <taxon>Gunneridae</taxon>
        <taxon>Pentapetalae</taxon>
        <taxon>asterids</taxon>
        <taxon>lamiids</taxon>
        <taxon>Lamiales</taxon>
        <taxon>Lamiaceae</taxon>
        <taxon>Nepetoideae</taxon>
        <taxon>Mentheae</taxon>
        <taxon>Salviinae</taxon>
        <taxon>Salvia</taxon>
        <taxon>Salvia subgen. Calosphace</taxon>
    </lineage>
</organism>
<dbReference type="PANTHER" id="PTHR24056:SF107">
    <property type="entry name" value="CYCLIN-DEPENDENT KINASE 11A-RELATED"/>
    <property type="match status" value="1"/>
</dbReference>
<dbReference type="GO" id="GO:0005524">
    <property type="term" value="F:ATP binding"/>
    <property type="evidence" value="ECO:0007669"/>
    <property type="project" value="UniProtKB-KW"/>
</dbReference>
<dbReference type="AlphaFoldDB" id="A0ABD1IHH4"/>
<dbReference type="SUPFAM" id="SSF56112">
    <property type="entry name" value="Protein kinase-like (PK-like)"/>
    <property type="match status" value="1"/>
</dbReference>
<accession>A0ABD1IHH4</accession>
<keyword evidence="4" id="KW-0547">Nucleotide-binding</keyword>
<evidence type="ECO:0000256" key="5">
    <source>
        <dbReference type="ARBA" id="ARBA00022777"/>
    </source>
</evidence>
<dbReference type="Gene3D" id="1.10.510.10">
    <property type="entry name" value="Transferase(Phosphotransferase) domain 1"/>
    <property type="match status" value="1"/>
</dbReference>
<name>A0ABD1IHH4_SALDI</name>
<dbReference type="Pfam" id="PF00069">
    <property type="entry name" value="Pkinase"/>
    <property type="match status" value="1"/>
</dbReference>
<evidence type="ECO:0000259" key="7">
    <source>
        <dbReference type="PROSITE" id="PS50011"/>
    </source>
</evidence>
<keyword evidence="2" id="KW-0723">Serine/threonine-protein kinase</keyword>
<dbReference type="Proteomes" id="UP001567538">
    <property type="component" value="Unassembled WGS sequence"/>
</dbReference>
<comment type="similarity">
    <text evidence="1">Belongs to the protein kinase superfamily. CMGC Ser/Thr protein kinase family. CDC2/CDKX subfamily.</text>
</comment>
<evidence type="ECO:0000256" key="6">
    <source>
        <dbReference type="ARBA" id="ARBA00022840"/>
    </source>
</evidence>
<keyword evidence="5 8" id="KW-0418">Kinase</keyword>
<dbReference type="InterPro" id="IPR000719">
    <property type="entry name" value="Prot_kinase_dom"/>
</dbReference>
<gene>
    <name evidence="8" type="ORF">AAHA92_03548</name>
</gene>
<dbReference type="InterPro" id="IPR011009">
    <property type="entry name" value="Kinase-like_dom_sf"/>
</dbReference>
<evidence type="ECO:0000256" key="4">
    <source>
        <dbReference type="ARBA" id="ARBA00022741"/>
    </source>
</evidence>
<dbReference type="InterPro" id="IPR050108">
    <property type="entry name" value="CDK"/>
</dbReference>
<reference evidence="8 9" key="1">
    <citation type="submission" date="2024-06" db="EMBL/GenBank/DDBJ databases">
        <title>A chromosome level genome sequence of Diviner's sage (Salvia divinorum).</title>
        <authorList>
            <person name="Ford S.A."/>
            <person name="Ro D.-K."/>
            <person name="Ness R.W."/>
            <person name="Phillips M.A."/>
        </authorList>
    </citation>
    <scope>NUCLEOTIDE SEQUENCE [LARGE SCALE GENOMIC DNA]</scope>
    <source>
        <strain evidence="8">SAF-2024a</strain>
        <tissue evidence="8">Leaf</tissue>
    </source>
</reference>
<dbReference type="Gene3D" id="3.30.200.20">
    <property type="entry name" value="Phosphorylase Kinase, domain 1"/>
    <property type="match status" value="1"/>
</dbReference>
<dbReference type="PANTHER" id="PTHR24056">
    <property type="entry name" value="CELL DIVISION PROTEIN KINASE"/>
    <property type="match status" value="1"/>
</dbReference>
<evidence type="ECO:0000313" key="8">
    <source>
        <dbReference type="EMBL" id="KAL1568147.1"/>
    </source>
</evidence>